<reference evidence="2" key="1">
    <citation type="submission" date="2022-09" db="EMBL/GenBank/DDBJ databases">
        <title>Eubacterium sp. LFL-14 isolated from human feces.</title>
        <authorList>
            <person name="Liu F."/>
        </authorList>
    </citation>
    <scope>NUCLEOTIDE SEQUENCE</scope>
    <source>
        <strain evidence="2">LFL-14</strain>
    </source>
</reference>
<protein>
    <recommendedName>
        <fullName evidence="4">YceG-like family protein</fullName>
    </recommendedName>
</protein>
<keyword evidence="1" id="KW-0472">Membrane</keyword>
<keyword evidence="1" id="KW-0812">Transmembrane</keyword>
<evidence type="ECO:0000256" key="1">
    <source>
        <dbReference type="SAM" id="Phobius"/>
    </source>
</evidence>
<keyword evidence="3" id="KW-1185">Reference proteome</keyword>
<sequence length="130" mass="14719">MVRRKTSEGFARVMSKVLKYLVMFVVIYYFAAAAFVFGRQLFTDKGAAPAPGMDMTIEVTKNTSIKDFAKTLEEYGIINDDKVLWVESFIYEVKVVKPGTYTFNTSDNGEKILKVIKSEGKTDEEETTTE</sequence>
<gene>
    <name evidence="2" type="ORF">N5B56_05850</name>
</gene>
<dbReference type="RefSeq" id="WP_118565248.1">
    <property type="nucleotide sequence ID" value="NZ_JAODBU010000005.1"/>
</dbReference>
<evidence type="ECO:0000313" key="2">
    <source>
        <dbReference type="EMBL" id="MCT7398611.1"/>
    </source>
</evidence>
<accession>A0ABT2M128</accession>
<feature type="transmembrane region" description="Helical" evidence="1">
    <location>
        <begin position="20"/>
        <end position="38"/>
    </location>
</feature>
<dbReference type="EMBL" id="JAODBU010000005">
    <property type="protein sequence ID" value="MCT7398611.1"/>
    <property type="molecule type" value="Genomic_DNA"/>
</dbReference>
<proteinExistence type="predicted"/>
<keyword evidence="1" id="KW-1133">Transmembrane helix</keyword>
<comment type="caution">
    <text evidence="2">The sequence shown here is derived from an EMBL/GenBank/DDBJ whole genome shotgun (WGS) entry which is preliminary data.</text>
</comment>
<evidence type="ECO:0000313" key="3">
    <source>
        <dbReference type="Proteomes" id="UP001431199"/>
    </source>
</evidence>
<dbReference type="Gene3D" id="3.30.1490.480">
    <property type="entry name" value="Endolytic murein transglycosylase"/>
    <property type="match status" value="1"/>
</dbReference>
<dbReference type="Proteomes" id="UP001431199">
    <property type="component" value="Unassembled WGS sequence"/>
</dbReference>
<organism evidence="2 3">
    <name type="scientific">Eubacterium album</name>
    <dbReference type="NCBI Taxonomy" id="2978477"/>
    <lineage>
        <taxon>Bacteria</taxon>
        <taxon>Bacillati</taxon>
        <taxon>Bacillota</taxon>
        <taxon>Clostridia</taxon>
        <taxon>Eubacteriales</taxon>
        <taxon>Eubacteriaceae</taxon>
        <taxon>Eubacterium</taxon>
    </lineage>
</organism>
<name>A0ABT2M128_9FIRM</name>
<evidence type="ECO:0008006" key="4">
    <source>
        <dbReference type="Google" id="ProtNLM"/>
    </source>
</evidence>